<evidence type="ECO:0000256" key="2">
    <source>
        <dbReference type="ARBA" id="ARBA00023002"/>
    </source>
</evidence>
<name>A0ABS2RBE6_9BACI</name>
<feature type="domain" description="3-hydroxyisobutyrate dehydrogenase-like NAD-binding" evidence="5">
    <location>
        <begin position="166"/>
        <end position="285"/>
    </location>
</feature>
<evidence type="ECO:0000313" key="6">
    <source>
        <dbReference type="EMBL" id="MBM7716993.1"/>
    </source>
</evidence>
<keyword evidence="7" id="KW-1185">Reference proteome</keyword>
<dbReference type="PANTHER" id="PTHR43060:SF15">
    <property type="entry name" value="3-HYDROXYISOBUTYRATE DEHYDROGENASE-LIKE 1, MITOCHONDRIAL-RELATED"/>
    <property type="match status" value="1"/>
</dbReference>
<dbReference type="RefSeq" id="WP_077109377.1">
    <property type="nucleotide sequence ID" value="NZ_JAFBFH010000036.1"/>
</dbReference>
<comment type="similarity">
    <text evidence="1">Belongs to the HIBADH-related family.</text>
</comment>
<evidence type="ECO:0000256" key="1">
    <source>
        <dbReference type="ARBA" id="ARBA00009080"/>
    </source>
</evidence>
<dbReference type="InterPro" id="IPR013328">
    <property type="entry name" value="6PGD_dom2"/>
</dbReference>
<comment type="caution">
    <text evidence="6">The sequence shown here is derived from an EMBL/GenBank/DDBJ whole genome shotgun (WGS) entry which is preliminary data.</text>
</comment>
<dbReference type="GO" id="GO:0008442">
    <property type="term" value="F:3-hydroxyisobutyrate dehydrogenase activity"/>
    <property type="evidence" value="ECO:0007669"/>
    <property type="project" value="UniProtKB-EC"/>
</dbReference>
<protein>
    <submittedName>
        <fullName evidence="6">3-hydroxyisobutyrate dehydrogenase</fullName>
        <ecNumber evidence="6">1.1.1.31</ecNumber>
    </submittedName>
</protein>
<gene>
    <name evidence="6" type="ORF">JOC94_004017</name>
</gene>
<dbReference type="PIRSF" id="PIRSF000103">
    <property type="entry name" value="HIBADH"/>
    <property type="match status" value="1"/>
</dbReference>
<evidence type="ECO:0000256" key="3">
    <source>
        <dbReference type="ARBA" id="ARBA00023027"/>
    </source>
</evidence>
<reference evidence="6 7" key="1">
    <citation type="submission" date="2021-01" db="EMBL/GenBank/DDBJ databases">
        <title>Genomic Encyclopedia of Type Strains, Phase IV (KMG-IV): sequencing the most valuable type-strain genomes for metagenomic binning, comparative biology and taxonomic classification.</title>
        <authorList>
            <person name="Goeker M."/>
        </authorList>
    </citation>
    <scope>NUCLEOTIDE SEQUENCE [LARGE SCALE GENOMIC DNA]</scope>
    <source>
        <strain evidence="6 7">DSM 105453</strain>
    </source>
</reference>
<dbReference type="Pfam" id="PF14833">
    <property type="entry name" value="NAD_binding_11"/>
    <property type="match status" value="1"/>
</dbReference>
<dbReference type="Gene3D" id="3.40.50.720">
    <property type="entry name" value="NAD(P)-binding Rossmann-like Domain"/>
    <property type="match status" value="1"/>
</dbReference>
<proteinExistence type="inferred from homology"/>
<dbReference type="InterPro" id="IPR008927">
    <property type="entry name" value="6-PGluconate_DH-like_C_sf"/>
</dbReference>
<dbReference type="EC" id="1.1.1.31" evidence="6"/>
<dbReference type="Pfam" id="PF03446">
    <property type="entry name" value="NAD_binding_2"/>
    <property type="match status" value="1"/>
</dbReference>
<dbReference type="InterPro" id="IPR006115">
    <property type="entry name" value="6PGDH_NADP-bd"/>
</dbReference>
<keyword evidence="2 6" id="KW-0560">Oxidoreductase</keyword>
<organism evidence="6 7">
    <name type="scientific">Siminovitchia thermophila</name>
    <dbReference type="NCBI Taxonomy" id="1245522"/>
    <lineage>
        <taxon>Bacteria</taxon>
        <taxon>Bacillati</taxon>
        <taxon>Bacillota</taxon>
        <taxon>Bacilli</taxon>
        <taxon>Bacillales</taxon>
        <taxon>Bacillaceae</taxon>
        <taxon>Siminovitchia</taxon>
    </lineage>
</organism>
<dbReference type="InterPro" id="IPR029154">
    <property type="entry name" value="HIBADH-like_NADP-bd"/>
</dbReference>
<keyword evidence="3" id="KW-0520">NAD</keyword>
<dbReference type="Proteomes" id="UP000823485">
    <property type="component" value="Unassembled WGS sequence"/>
</dbReference>
<dbReference type="InterPro" id="IPR036291">
    <property type="entry name" value="NAD(P)-bd_dom_sf"/>
</dbReference>
<dbReference type="PANTHER" id="PTHR43060">
    <property type="entry name" value="3-HYDROXYISOBUTYRATE DEHYDROGENASE-LIKE 1, MITOCHONDRIAL-RELATED"/>
    <property type="match status" value="1"/>
</dbReference>
<evidence type="ECO:0000313" key="7">
    <source>
        <dbReference type="Proteomes" id="UP000823485"/>
    </source>
</evidence>
<sequence>MDAVIGFIGIGVMGKSMVRNLQKHGYRVLIHTRTKEKAEDLIREGTEWKVSPKEVASDANVIITMVGYPHDVEHVYFGDDGIFNGASKGKIVVDMTTSTPTLAKKIAQEAQRRGIGALDAPVSGGDIGAKNGTLSIMAGGSKETFEQLKPILEILGNNIVYQGEAGAGQHTKMCNQIAIASNMIGVMEALIYARKAGLDPEKMLQSISTGAAGSWSMSNLLPRVLKEDYSPGFFVKHFIKDMGIALEEADKMDLKLPGLELAKQMYEAIAKKGEEESGTQALIKYWK</sequence>
<dbReference type="SUPFAM" id="SSF48179">
    <property type="entry name" value="6-phosphogluconate dehydrogenase C-terminal domain-like"/>
    <property type="match status" value="1"/>
</dbReference>
<feature type="domain" description="6-phosphogluconate dehydrogenase NADP-binding" evidence="4">
    <location>
        <begin position="5"/>
        <end position="163"/>
    </location>
</feature>
<dbReference type="Gene3D" id="1.10.1040.10">
    <property type="entry name" value="N-(1-d-carboxylethyl)-l-norvaline Dehydrogenase, domain 2"/>
    <property type="match status" value="1"/>
</dbReference>
<dbReference type="InterPro" id="IPR015815">
    <property type="entry name" value="HIBADH-related"/>
</dbReference>
<accession>A0ABS2RBE6</accession>
<dbReference type="SUPFAM" id="SSF51735">
    <property type="entry name" value="NAD(P)-binding Rossmann-fold domains"/>
    <property type="match status" value="1"/>
</dbReference>
<evidence type="ECO:0000259" key="5">
    <source>
        <dbReference type="Pfam" id="PF14833"/>
    </source>
</evidence>
<dbReference type="EMBL" id="JAFBFH010000036">
    <property type="protein sequence ID" value="MBM7716993.1"/>
    <property type="molecule type" value="Genomic_DNA"/>
</dbReference>
<evidence type="ECO:0000259" key="4">
    <source>
        <dbReference type="Pfam" id="PF03446"/>
    </source>
</evidence>